<keyword evidence="1" id="KW-0812">Transmembrane</keyword>
<dbReference type="AlphaFoldDB" id="A0AAX2RK83"/>
<dbReference type="RefSeq" id="WP_134256796.1">
    <property type="nucleotide sequence ID" value="NZ_SNSG01000032.1"/>
</dbReference>
<dbReference type="Proteomes" id="UP000298234">
    <property type="component" value="Unassembled WGS sequence"/>
</dbReference>
<keyword evidence="1" id="KW-0472">Membrane</keyword>
<proteinExistence type="predicted"/>
<sequence length="65" mass="7128">MDTLLQFLGAGMVLVGGLVLYHFFNPDRMARRLLDRARVSALSGLDAYNDSIRCMPPTRGGSAKD</sequence>
<protein>
    <submittedName>
        <fullName evidence="2">Uncharacterized protein</fullName>
    </submittedName>
</protein>
<evidence type="ECO:0000313" key="2">
    <source>
        <dbReference type="EMBL" id="TEU41578.1"/>
    </source>
</evidence>
<organism evidence="2 3">
    <name type="scientific">Burkholderia cepacia</name>
    <name type="common">Pseudomonas cepacia</name>
    <dbReference type="NCBI Taxonomy" id="292"/>
    <lineage>
        <taxon>Bacteria</taxon>
        <taxon>Pseudomonadati</taxon>
        <taxon>Pseudomonadota</taxon>
        <taxon>Betaproteobacteria</taxon>
        <taxon>Burkholderiales</taxon>
        <taxon>Burkholderiaceae</taxon>
        <taxon>Burkholderia</taxon>
        <taxon>Burkholderia cepacia complex</taxon>
    </lineage>
</organism>
<name>A0AAX2RK83_BURCE</name>
<evidence type="ECO:0000256" key="1">
    <source>
        <dbReference type="SAM" id="Phobius"/>
    </source>
</evidence>
<accession>A0AAX2RK83</accession>
<evidence type="ECO:0000313" key="3">
    <source>
        <dbReference type="Proteomes" id="UP000298234"/>
    </source>
</evidence>
<gene>
    <name evidence="2" type="ORF">E3D37_26530</name>
</gene>
<feature type="transmembrane region" description="Helical" evidence="1">
    <location>
        <begin position="6"/>
        <end position="24"/>
    </location>
</feature>
<reference evidence="2 3" key="1">
    <citation type="submission" date="2019-03" db="EMBL/GenBank/DDBJ databases">
        <title>Burkholderia cepacia outbreak.</title>
        <authorList>
            <person name="Farzana R."/>
            <person name="Walsh T.R."/>
        </authorList>
    </citation>
    <scope>NUCLEOTIDE SEQUENCE [LARGE SCALE GENOMIC DNA]</scope>
    <source>
        <strain evidence="3">d13</strain>
    </source>
</reference>
<dbReference type="EMBL" id="SNSQ01000035">
    <property type="protein sequence ID" value="TEU41578.1"/>
    <property type="molecule type" value="Genomic_DNA"/>
</dbReference>
<comment type="caution">
    <text evidence="2">The sequence shown here is derived from an EMBL/GenBank/DDBJ whole genome shotgun (WGS) entry which is preliminary data.</text>
</comment>
<keyword evidence="1" id="KW-1133">Transmembrane helix</keyword>